<keyword evidence="1" id="KW-0472">Membrane</keyword>
<dbReference type="OrthoDB" id="6400394at2"/>
<feature type="transmembrane region" description="Helical" evidence="1">
    <location>
        <begin position="46"/>
        <end position="65"/>
    </location>
</feature>
<keyword evidence="3" id="KW-1185">Reference proteome</keyword>
<evidence type="ECO:0000313" key="2">
    <source>
        <dbReference type="EMBL" id="SCZ61696.1"/>
    </source>
</evidence>
<organism evidence="2 3">
    <name type="scientific">Thiohalomonas denitrificans</name>
    <dbReference type="NCBI Taxonomy" id="415747"/>
    <lineage>
        <taxon>Bacteria</taxon>
        <taxon>Pseudomonadati</taxon>
        <taxon>Pseudomonadota</taxon>
        <taxon>Gammaproteobacteria</taxon>
        <taxon>Thiohalomonadales</taxon>
        <taxon>Thiohalomonadaceae</taxon>
        <taxon>Thiohalomonas</taxon>
    </lineage>
</organism>
<evidence type="ECO:0000313" key="3">
    <source>
        <dbReference type="Proteomes" id="UP000199648"/>
    </source>
</evidence>
<name>A0A1G5QJC9_9GAMM</name>
<gene>
    <name evidence="2" type="ORF">SAMN03097708_02183</name>
</gene>
<dbReference type="Proteomes" id="UP000199648">
    <property type="component" value="Unassembled WGS sequence"/>
</dbReference>
<sequence length="134" mass="15416">MITKLLFTALIVAGVIFWTRHRGEARQRRSRRPESRAARSPWYWRMAPAGALLAVLGVSAFVFWLEWEAEHQVFTVRVIDTRSGEVRQYPVYRDAVSNRSFQTIDGRRVTLADVERMELVEGAPSAPETSLREP</sequence>
<protein>
    <recommendedName>
        <fullName evidence="4">Antitermination protein NusG</fullName>
    </recommendedName>
</protein>
<dbReference type="EMBL" id="FMWD01000006">
    <property type="protein sequence ID" value="SCZ61696.1"/>
    <property type="molecule type" value="Genomic_DNA"/>
</dbReference>
<keyword evidence="1" id="KW-1133">Transmembrane helix</keyword>
<proteinExistence type="predicted"/>
<keyword evidence="1" id="KW-0812">Transmembrane</keyword>
<evidence type="ECO:0000256" key="1">
    <source>
        <dbReference type="SAM" id="Phobius"/>
    </source>
</evidence>
<evidence type="ECO:0008006" key="4">
    <source>
        <dbReference type="Google" id="ProtNLM"/>
    </source>
</evidence>
<dbReference type="RefSeq" id="WP_092996726.1">
    <property type="nucleotide sequence ID" value="NZ_FMWD01000006.1"/>
</dbReference>
<dbReference type="AlphaFoldDB" id="A0A1G5QJC9"/>
<reference evidence="2 3" key="1">
    <citation type="submission" date="2016-10" db="EMBL/GenBank/DDBJ databases">
        <authorList>
            <person name="de Groot N.N."/>
        </authorList>
    </citation>
    <scope>NUCLEOTIDE SEQUENCE [LARGE SCALE GENOMIC DNA]</scope>
    <source>
        <strain evidence="2 3">HLD2</strain>
    </source>
</reference>
<accession>A0A1G5QJC9</accession>